<keyword evidence="1" id="KW-0812">Transmembrane</keyword>
<feature type="transmembrane region" description="Helical" evidence="1">
    <location>
        <begin position="512"/>
        <end position="531"/>
    </location>
</feature>
<keyword evidence="1" id="KW-0472">Membrane</keyword>
<gene>
    <name evidence="2" type="ORF">SAMN04488242_0280</name>
</gene>
<dbReference type="EMBL" id="FNGP01000001">
    <property type="protein sequence ID" value="SDL11793.1"/>
    <property type="molecule type" value="Genomic_DNA"/>
</dbReference>
<sequence>MPPVSTAFIQSVTQRNPVGFGLVSATLLVVFGVLWSISSGVAGRDAIGFVLYYVLGLCLPGTIVLKTCLGTRGTWLADLVWGSITGICLELFAWALFSLLQLQGWLRLWPLLVLALVALRGPRKRVFELPKRVSSPWIAVSGLIVTLSLWARVWWPFTLTYDLPPNSRPYYIDLPWHMGLAVEATRAFPLHVPQMLDAGLLKYSWFVHAHLGAASLMSGIDVPTLLLRLWGAPMIALAVFSVALLAERVAGRAFAGVTAVLVFGSQGQFAFWRDITGNSNYLSPLSPTSIFTVVVSCLTVLLLVELLRGTLALRGWLLLAIAAVVSAGSKSSTMVVLAAAVFGTTIVALILRHRRRELIVASAGALTLTVFALALVSGGGDSTKLQILGALTLLPPFRHLGGNPEFNSRFADDLVRLEGVGTWLLLALMLGILLRMVVAMSAVFVPIVKGLRSDLAAWLLGGILVAAWLPFLLMSHRGYSQYYFLYGAMPFGAVLWGWITAIAVGRSPSRRAGLVLAAGLGLLGTWFWTLLPDGSADSAWLHRLQEFLFEGTAFIAALAVLAFAGFHLRERLPWGLAASLGLFLGSLTVPYVTAPIPGPPAPVSAETAERSLAEGTAASWISEHVGLHDVMATNTACSNTSTSCNTKRWWISGVGGRRVLVEGWGYTPDGADGVLDSDEVLRVNTEAFANPTDATIQAMRDRGVEWMVVESLDGFPQPDLTPWGEVAYSNALVTIYRLEP</sequence>
<feature type="transmembrane region" description="Helical" evidence="1">
    <location>
        <begin position="334"/>
        <end position="351"/>
    </location>
</feature>
<feature type="transmembrane region" description="Helical" evidence="1">
    <location>
        <begin position="284"/>
        <end position="304"/>
    </location>
</feature>
<feature type="transmembrane region" description="Helical" evidence="1">
    <location>
        <begin position="253"/>
        <end position="272"/>
    </location>
</feature>
<protein>
    <submittedName>
        <fullName evidence="2">Uncharacterized protein</fullName>
    </submittedName>
</protein>
<proteinExistence type="predicted"/>
<feature type="transmembrane region" description="Helical" evidence="1">
    <location>
        <begin position="423"/>
        <end position="448"/>
    </location>
</feature>
<feature type="transmembrane region" description="Helical" evidence="1">
    <location>
        <begin position="18"/>
        <end position="37"/>
    </location>
</feature>
<dbReference type="AlphaFoldDB" id="A0A1G9HH15"/>
<feature type="transmembrane region" description="Helical" evidence="1">
    <location>
        <begin position="455"/>
        <end position="476"/>
    </location>
</feature>
<feature type="transmembrane region" description="Helical" evidence="1">
    <location>
        <begin position="575"/>
        <end position="594"/>
    </location>
</feature>
<feature type="transmembrane region" description="Helical" evidence="1">
    <location>
        <begin position="49"/>
        <end position="69"/>
    </location>
</feature>
<feature type="transmembrane region" description="Helical" evidence="1">
    <location>
        <begin position="76"/>
        <end position="96"/>
    </location>
</feature>
<evidence type="ECO:0000256" key="1">
    <source>
        <dbReference type="SAM" id="Phobius"/>
    </source>
</evidence>
<accession>A0A1G9HH15</accession>
<dbReference type="Proteomes" id="UP000199475">
    <property type="component" value="Unassembled WGS sequence"/>
</dbReference>
<feature type="transmembrane region" description="Helical" evidence="1">
    <location>
        <begin position="102"/>
        <end position="121"/>
    </location>
</feature>
<evidence type="ECO:0000313" key="3">
    <source>
        <dbReference type="Proteomes" id="UP000199475"/>
    </source>
</evidence>
<keyword evidence="1" id="KW-1133">Transmembrane helix</keyword>
<reference evidence="2 3" key="1">
    <citation type="submission" date="2016-10" db="EMBL/GenBank/DDBJ databases">
        <authorList>
            <person name="de Groot N.N."/>
        </authorList>
    </citation>
    <scope>NUCLEOTIDE SEQUENCE [LARGE SCALE GENOMIC DNA]</scope>
    <source>
        <strain evidence="2 3">CGMCC 1.9159</strain>
    </source>
</reference>
<name>A0A1G9HH15_9ACTN</name>
<feature type="transmembrane region" description="Helical" evidence="1">
    <location>
        <begin position="133"/>
        <end position="155"/>
    </location>
</feature>
<dbReference type="STRING" id="686624.SAMN04488242_0280"/>
<feature type="transmembrane region" description="Helical" evidence="1">
    <location>
        <begin position="311"/>
        <end position="328"/>
    </location>
</feature>
<feature type="transmembrane region" description="Helical" evidence="1">
    <location>
        <begin position="551"/>
        <end position="568"/>
    </location>
</feature>
<feature type="transmembrane region" description="Helical" evidence="1">
    <location>
        <begin position="482"/>
        <end position="505"/>
    </location>
</feature>
<evidence type="ECO:0000313" key="2">
    <source>
        <dbReference type="EMBL" id="SDL11793.1"/>
    </source>
</evidence>
<feature type="transmembrane region" description="Helical" evidence="1">
    <location>
        <begin position="358"/>
        <end position="376"/>
    </location>
</feature>
<keyword evidence="3" id="KW-1185">Reference proteome</keyword>
<feature type="transmembrane region" description="Helical" evidence="1">
    <location>
        <begin position="225"/>
        <end position="246"/>
    </location>
</feature>
<organism evidence="2 3">
    <name type="scientific">Tessaracoccus oleiagri</name>
    <dbReference type="NCBI Taxonomy" id="686624"/>
    <lineage>
        <taxon>Bacteria</taxon>
        <taxon>Bacillati</taxon>
        <taxon>Actinomycetota</taxon>
        <taxon>Actinomycetes</taxon>
        <taxon>Propionibacteriales</taxon>
        <taxon>Propionibacteriaceae</taxon>
        <taxon>Tessaracoccus</taxon>
    </lineage>
</organism>